<dbReference type="OMA" id="PSHKFQK"/>
<accession>A0A8B7P632</accession>
<dbReference type="KEGG" id="hazt:108677831"/>
<keyword evidence="7 10" id="KW-0539">Nucleus</keyword>
<dbReference type="Proteomes" id="UP000694843">
    <property type="component" value="Unplaced"/>
</dbReference>
<keyword evidence="8 10" id="KW-0131">Cell cycle</keyword>
<evidence type="ECO:0000256" key="12">
    <source>
        <dbReference type="SAM" id="MobiDB-lite"/>
    </source>
</evidence>
<reference evidence="15" key="1">
    <citation type="submission" date="2025-08" db="UniProtKB">
        <authorList>
            <consortium name="RefSeq"/>
        </authorList>
    </citation>
    <scope>IDENTIFICATION</scope>
    <source>
        <tissue evidence="15">Whole organism</tissue>
    </source>
</reference>
<evidence type="ECO:0000256" key="9">
    <source>
        <dbReference type="ARBA" id="ARBA00023328"/>
    </source>
</evidence>
<dbReference type="GO" id="GO:0051301">
    <property type="term" value="P:cell division"/>
    <property type="evidence" value="ECO:0007669"/>
    <property type="project" value="UniProtKB-UniRule"/>
</dbReference>
<name>A0A8B7P632_HYAAZ</name>
<keyword evidence="6 11" id="KW-0175">Coiled coil</keyword>
<evidence type="ECO:0000256" key="6">
    <source>
        <dbReference type="ARBA" id="ARBA00023054"/>
    </source>
</evidence>
<evidence type="ECO:0000256" key="11">
    <source>
        <dbReference type="SAM" id="Coils"/>
    </source>
</evidence>
<evidence type="ECO:0000256" key="10">
    <source>
        <dbReference type="RuleBase" id="RU368072"/>
    </source>
</evidence>
<dbReference type="InterPro" id="IPR055260">
    <property type="entry name" value="Ndc80_CH"/>
</dbReference>
<dbReference type="GO" id="GO:0005634">
    <property type="term" value="C:nucleus"/>
    <property type="evidence" value="ECO:0007669"/>
    <property type="project" value="UniProtKB-SubCell"/>
</dbReference>
<keyword evidence="4 10" id="KW-0498">Mitosis</keyword>
<dbReference type="OrthoDB" id="6381906at2759"/>
<feature type="domain" description="Kinetochore protein Ndc80 CH" evidence="13">
    <location>
        <begin position="58"/>
        <end position="195"/>
    </location>
</feature>
<dbReference type="InterPro" id="IPR038273">
    <property type="entry name" value="Ndc80_sf"/>
</dbReference>
<comment type="subunit">
    <text evidence="10">Component of the NDC80 complex.</text>
</comment>
<evidence type="ECO:0000256" key="5">
    <source>
        <dbReference type="ARBA" id="ARBA00022838"/>
    </source>
</evidence>
<dbReference type="GO" id="GO:0051315">
    <property type="term" value="P:attachment of mitotic spindle microtubules to kinetochore"/>
    <property type="evidence" value="ECO:0007669"/>
    <property type="project" value="UniProtKB-UniRule"/>
</dbReference>
<evidence type="ECO:0000256" key="8">
    <source>
        <dbReference type="ARBA" id="ARBA00023306"/>
    </source>
</evidence>
<dbReference type="AlphaFoldDB" id="A0A8B7P632"/>
<comment type="subcellular location">
    <subcellularLocation>
        <location evidence="10">Chromosome</location>
        <location evidence="10">Centromere</location>
        <location evidence="10">Kinetochore</location>
    </subcellularLocation>
    <subcellularLocation>
        <location evidence="10">Nucleus</location>
    </subcellularLocation>
</comment>
<evidence type="ECO:0000256" key="7">
    <source>
        <dbReference type="ARBA" id="ARBA00023242"/>
    </source>
</evidence>
<evidence type="ECO:0000256" key="4">
    <source>
        <dbReference type="ARBA" id="ARBA00022776"/>
    </source>
</evidence>
<dbReference type="InterPro" id="IPR005550">
    <property type="entry name" value="Kinetochore_Ndc80"/>
</dbReference>
<keyword evidence="9 10" id="KW-0137">Centromere</keyword>
<evidence type="ECO:0000313" key="15">
    <source>
        <dbReference type="RefSeq" id="XP_018021609.1"/>
    </source>
</evidence>
<dbReference type="Pfam" id="PF03801">
    <property type="entry name" value="Ndc80_HEC"/>
    <property type="match status" value="1"/>
</dbReference>
<evidence type="ECO:0000313" key="14">
    <source>
        <dbReference type="Proteomes" id="UP000694843"/>
    </source>
</evidence>
<keyword evidence="5 10" id="KW-0995">Kinetochore</keyword>
<keyword evidence="14" id="KW-1185">Reference proteome</keyword>
<feature type="region of interest" description="Disordered" evidence="12">
    <location>
        <begin position="421"/>
        <end position="440"/>
    </location>
</feature>
<evidence type="ECO:0000256" key="3">
    <source>
        <dbReference type="ARBA" id="ARBA00022618"/>
    </source>
</evidence>
<sequence length="617" mass="69671">MALKARLKAVGRFSTSSGGRVSAIGAGCGTAGPTPAKLKATPVRTVLGPVNYAAPASTQSKRMSSVSCQSQASSRRRDTRPFNNAAYKKHCIDTIFTFLTENGYCNVDSSLLQRRVLSTPSNKDFASIFTFIYGMIEPNFQLSSRFADEIPMRLKHLSYPSQIPKSTFASVGSPHSWPTLLTMLAWMCNLVQMTSGLVVEEIAYPIDFDNEDISIWEHLNCYLDAASEPEIPGQYEHCLMNYREAVQQQAGVDGARYRQLEEEIQMMALQEQQLTLDRSPLQHLQIRRNELESDEAKLDDFNAKMRLKLKMLDEEKQKALLHVVSLHSQKTELVETVDRLSAMKSSQKYSQEELLCIKNHARTSLATLQQLQEHGKRTQNKIYDLELGLCRRQVTLSALIQEHNASPAASVVGPLVNGRVDRQTASDEPSDSEHPMKRNDVASAPLLVEDIVELSDKLAEELRVARAKVVEAYALRRKHEEQCRKYEQIVEDKKLQGTQLEMRIRSAEEDICYSLQEMKTKEEAKLDELAAQQQQLSCRRRRAPNTELYALQEKLHQRGQQIEARKEQTLKMAREGERTISLITTKIEECIANNPIKNFAANISRIIKDTGKKEGGA</sequence>
<dbReference type="GeneID" id="108677831"/>
<comment type="function">
    <text evidence="10">Acts as a component of the essential kinetochore-associated NDC80 complex, which is required for chromosome segregation and spindle checkpoint activity.</text>
</comment>
<dbReference type="Gene3D" id="1.10.418.30">
    <property type="entry name" value="Ncd80 complex, Ncd80 subunit"/>
    <property type="match status" value="1"/>
</dbReference>
<gene>
    <name evidence="15" type="primary">LOC108677831</name>
</gene>
<dbReference type="RefSeq" id="XP_018021609.1">
    <property type="nucleotide sequence ID" value="XM_018166120.2"/>
</dbReference>
<evidence type="ECO:0000259" key="13">
    <source>
        <dbReference type="Pfam" id="PF03801"/>
    </source>
</evidence>
<organism evidence="14 15">
    <name type="scientific">Hyalella azteca</name>
    <name type="common">Amphipod</name>
    <dbReference type="NCBI Taxonomy" id="294128"/>
    <lineage>
        <taxon>Eukaryota</taxon>
        <taxon>Metazoa</taxon>
        <taxon>Ecdysozoa</taxon>
        <taxon>Arthropoda</taxon>
        <taxon>Crustacea</taxon>
        <taxon>Multicrustacea</taxon>
        <taxon>Malacostraca</taxon>
        <taxon>Eumalacostraca</taxon>
        <taxon>Peracarida</taxon>
        <taxon>Amphipoda</taxon>
        <taxon>Senticaudata</taxon>
        <taxon>Talitrida</taxon>
        <taxon>Talitroidea</taxon>
        <taxon>Hyalellidae</taxon>
        <taxon>Hyalella</taxon>
    </lineage>
</organism>
<comment type="similarity">
    <text evidence="1 10">Belongs to the NDC80/HEC1 family.</text>
</comment>
<evidence type="ECO:0000256" key="2">
    <source>
        <dbReference type="ARBA" id="ARBA00022454"/>
    </source>
</evidence>
<evidence type="ECO:0000256" key="1">
    <source>
        <dbReference type="ARBA" id="ARBA00007050"/>
    </source>
</evidence>
<dbReference type="PANTHER" id="PTHR10643">
    <property type="entry name" value="KINETOCHORE PROTEIN NDC80"/>
    <property type="match status" value="1"/>
</dbReference>
<dbReference type="PANTHER" id="PTHR10643:SF2">
    <property type="entry name" value="KINETOCHORE PROTEIN NDC80 HOMOLOG"/>
    <property type="match status" value="1"/>
</dbReference>
<protein>
    <recommendedName>
        <fullName evidence="10">Kinetochore protein NDC80</fullName>
    </recommendedName>
</protein>
<keyword evidence="3 10" id="KW-0132">Cell division</keyword>
<keyword evidence="2 10" id="KW-0158">Chromosome</keyword>
<feature type="coiled-coil region" evidence="11">
    <location>
        <begin position="476"/>
        <end position="539"/>
    </location>
</feature>
<proteinExistence type="inferred from homology"/>
<dbReference type="GO" id="GO:0031262">
    <property type="term" value="C:Ndc80 complex"/>
    <property type="evidence" value="ECO:0007669"/>
    <property type="project" value="UniProtKB-UniRule"/>
</dbReference>